<dbReference type="RefSeq" id="WP_200248743.1">
    <property type="nucleotide sequence ID" value="NZ_NRRY01000053.1"/>
</dbReference>
<organism evidence="3 4">
    <name type="scientific">Lamprobacter modestohalophilus</name>
    <dbReference type="NCBI Taxonomy" id="1064514"/>
    <lineage>
        <taxon>Bacteria</taxon>
        <taxon>Pseudomonadati</taxon>
        <taxon>Pseudomonadota</taxon>
        <taxon>Gammaproteobacteria</taxon>
        <taxon>Chromatiales</taxon>
        <taxon>Chromatiaceae</taxon>
        <taxon>Lamprobacter</taxon>
    </lineage>
</organism>
<reference evidence="3 4" key="1">
    <citation type="journal article" date="2020" name="Microorganisms">
        <title>Osmotic Adaptation and Compatible Solute Biosynthesis of Phototrophic Bacteria as Revealed from Genome Analyses.</title>
        <authorList>
            <person name="Imhoff J.F."/>
            <person name="Rahn T."/>
            <person name="Kunzel S."/>
            <person name="Keller A."/>
            <person name="Neulinger S.C."/>
        </authorList>
    </citation>
    <scope>NUCLEOTIDE SEQUENCE [LARGE SCALE GENOMIC DNA]</scope>
    <source>
        <strain evidence="3 4">DSM 25653</strain>
    </source>
</reference>
<evidence type="ECO:0000256" key="1">
    <source>
        <dbReference type="SAM" id="SignalP"/>
    </source>
</evidence>
<evidence type="ECO:0000259" key="2">
    <source>
        <dbReference type="Pfam" id="PF16694"/>
    </source>
</evidence>
<proteinExistence type="predicted"/>
<dbReference type="Pfam" id="PF16694">
    <property type="entry name" value="Cytochrome_P460"/>
    <property type="match status" value="1"/>
</dbReference>
<sequence>MPTSRINIRVITATVIAIASFGTADAAEPPAYPADYRNWTHVKSMVIHPGHPLAEPFQGIHHIYANAAARGGLANGSYADGAVFAFDLLEYDTADNASSEGERALLGVMVKDSGRYSETGGWGFEAWQGDSRTERMVNDGGAGCFSCHQDVTERDYVFTQWRN</sequence>
<dbReference type="EMBL" id="NRRY01000053">
    <property type="protein sequence ID" value="MBK1620952.1"/>
    <property type="molecule type" value="Genomic_DNA"/>
</dbReference>
<feature type="chain" id="PRO_5040971997" evidence="1">
    <location>
        <begin position="27"/>
        <end position="163"/>
    </location>
</feature>
<accession>A0A9X0WC30</accession>
<dbReference type="CDD" id="cd20752">
    <property type="entry name" value="cyt_c'_beta"/>
    <property type="match status" value="1"/>
</dbReference>
<dbReference type="Gene3D" id="3.50.70.20">
    <property type="entry name" value="Cytochrome P460"/>
    <property type="match status" value="1"/>
</dbReference>
<dbReference type="InterPro" id="IPR032033">
    <property type="entry name" value="Cytochrome_P460"/>
</dbReference>
<protein>
    <submittedName>
        <fullName evidence="3">Cytochrome C</fullName>
    </submittedName>
</protein>
<name>A0A9X0WC30_9GAMM</name>
<feature type="domain" description="Cytochrome P460" evidence="2">
    <location>
        <begin position="33"/>
        <end position="159"/>
    </location>
</feature>
<comment type="caution">
    <text evidence="3">The sequence shown here is derived from an EMBL/GenBank/DDBJ whole genome shotgun (WGS) entry which is preliminary data.</text>
</comment>
<dbReference type="AlphaFoldDB" id="A0A9X0WC30"/>
<keyword evidence="4" id="KW-1185">Reference proteome</keyword>
<evidence type="ECO:0000313" key="3">
    <source>
        <dbReference type="EMBL" id="MBK1620952.1"/>
    </source>
</evidence>
<dbReference type="Proteomes" id="UP001138768">
    <property type="component" value="Unassembled WGS sequence"/>
</dbReference>
<dbReference type="InterPro" id="IPR038142">
    <property type="entry name" value="Cytochrome_P460_sp"/>
</dbReference>
<feature type="signal peptide" evidence="1">
    <location>
        <begin position="1"/>
        <end position="26"/>
    </location>
</feature>
<gene>
    <name evidence="3" type="ORF">CKO42_21505</name>
</gene>
<evidence type="ECO:0000313" key="4">
    <source>
        <dbReference type="Proteomes" id="UP001138768"/>
    </source>
</evidence>
<keyword evidence="1" id="KW-0732">Signal</keyword>